<dbReference type="WBParaSite" id="jg22110">
    <property type="protein sequence ID" value="jg22110"/>
    <property type="gene ID" value="jg22110"/>
</dbReference>
<sequence>MTPTTEEISTAIQKDKALEQELLAGTDEHASTPRTIEAAEVEAGNTAVDLAKERGGSETPIANAGCC</sequence>
<dbReference type="AlphaFoldDB" id="A0A915DP29"/>
<dbReference type="Proteomes" id="UP000887574">
    <property type="component" value="Unplaced"/>
</dbReference>
<proteinExistence type="predicted"/>
<reference evidence="2" key="1">
    <citation type="submission" date="2022-11" db="UniProtKB">
        <authorList>
            <consortium name="WormBaseParasite"/>
        </authorList>
    </citation>
    <scope>IDENTIFICATION</scope>
</reference>
<name>A0A915DP29_9BILA</name>
<evidence type="ECO:0000313" key="2">
    <source>
        <dbReference type="WBParaSite" id="jg22110"/>
    </source>
</evidence>
<organism evidence="1 2">
    <name type="scientific">Ditylenchus dipsaci</name>
    <dbReference type="NCBI Taxonomy" id="166011"/>
    <lineage>
        <taxon>Eukaryota</taxon>
        <taxon>Metazoa</taxon>
        <taxon>Ecdysozoa</taxon>
        <taxon>Nematoda</taxon>
        <taxon>Chromadorea</taxon>
        <taxon>Rhabditida</taxon>
        <taxon>Tylenchina</taxon>
        <taxon>Tylenchomorpha</taxon>
        <taxon>Sphaerularioidea</taxon>
        <taxon>Anguinidae</taxon>
        <taxon>Anguininae</taxon>
        <taxon>Ditylenchus</taxon>
    </lineage>
</organism>
<evidence type="ECO:0000313" key="1">
    <source>
        <dbReference type="Proteomes" id="UP000887574"/>
    </source>
</evidence>
<keyword evidence="1" id="KW-1185">Reference proteome</keyword>
<protein>
    <submittedName>
        <fullName evidence="2">Uncharacterized protein</fullName>
    </submittedName>
</protein>
<accession>A0A915DP29</accession>